<dbReference type="AlphaFoldDB" id="A0A7J6LWG4"/>
<organism evidence="2 3">
    <name type="scientific">Perkinsus chesapeaki</name>
    <name type="common">Clam parasite</name>
    <name type="synonym">Perkinsus andrewsi</name>
    <dbReference type="NCBI Taxonomy" id="330153"/>
    <lineage>
        <taxon>Eukaryota</taxon>
        <taxon>Sar</taxon>
        <taxon>Alveolata</taxon>
        <taxon>Perkinsozoa</taxon>
        <taxon>Perkinsea</taxon>
        <taxon>Perkinsida</taxon>
        <taxon>Perkinsidae</taxon>
        <taxon>Perkinsus</taxon>
    </lineage>
</organism>
<gene>
    <name evidence="2" type="ORF">FOL47_005650</name>
</gene>
<evidence type="ECO:0000313" key="3">
    <source>
        <dbReference type="Proteomes" id="UP000591131"/>
    </source>
</evidence>
<protein>
    <submittedName>
        <fullName evidence="2">Uncharacterized protein</fullName>
    </submittedName>
</protein>
<name>A0A7J6LWG4_PERCH</name>
<feature type="chain" id="PRO_5029575913" evidence="1">
    <location>
        <begin position="21"/>
        <end position="242"/>
    </location>
</feature>
<dbReference type="Proteomes" id="UP000591131">
    <property type="component" value="Unassembled WGS sequence"/>
</dbReference>
<accession>A0A7J6LWG4</accession>
<feature type="signal peptide" evidence="1">
    <location>
        <begin position="1"/>
        <end position="20"/>
    </location>
</feature>
<reference evidence="2 3" key="1">
    <citation type="submission" date="2020-04" db="EMBL/GenBank/DDBJ databases">
        <title>Perkinsus chesapeaki whole genome sequence.</title>
        <authorList>
            <person name="Bogema D.R."/>
        </authorList>
    </citation>
    <scope>NUCLEOTIDE SEQUENCE [LARGE SCALE GENOMIC DNA]</scope>
    <source>
        <strain evidence="2">ATCC PRA-425</strain>
    </source>
</reference>
<sequence length="242" mass="27486">MVLLSIWLAIVAQATLTVVAQPAGRYLYRDSQRGFAVTFYIDTNMVSEFTFSAFSPGSLFIDFNYPLRQETGDRYAIDFTSEAVNKWYAAIKPYVNFNEGDLTAITFTSEDSFYVMLDGRRLDLLRRAYSPRVGTFSYSPAGFPLVRMNFTVQPEDRLTMRLSCGSRQVSSGPLNLVENDQLLKFKSYDLVPVAEVSAFRSRVSRACRLFQMQPGDLTYVVFSSWTNVFTLLGGQRFVLTKN</sequence>
<evidence type="ECO:0000256" key="1">
    <source>
        <dbReference type="SAM" id="SignalP"/>
    </source>
</evidence>
<comment type="caution">
    <text evidence="2">The sequence shown here is derived from an EMBL/GenBank/DDBJ whole genome shotgun (WGS) entry which is preliminary data.</text>
</comment>
<proteinExistence type="predicted"/>
<keyword evidence="1" id="KW-0732">Signal</keyword>
<evidence type="ECO:0000313" key="2">
    <source>
        <dbReference type="EMBL" id="KAF4663648.1"/>
    </source>
</evidence>
<keyword evidence="3" id="KW-1185">Reference proteome</keyword>
<dbReference type="EMBL" id="JAAPAO010000310">
    <property type="protein sequence ID" value="KAF4663648.1"/>
    <property type="molecule type" value="Genomic_DNA"/>
</dbReference>